<name>A0ACC2UT62_9FUNG</name>
<proteinExistence type="predicted"/>
<sequence>MADKLRSQANKVNYSKDVFELTRHIAALHNKAFKNLVNSCVQSFLRNQDALLPLPQFEVGDQVLMYRERLGCKSNKIQNLWTEPHEVLEKTGIYIYTLKDLVHGNILNR</sequence>
<organism evidence="1 2">
    <name type="scientific">Entomophthora muscae</name>
    <dbReference type="NCBI Taxonomy" id="34485"/>
    <lineage>
        <taxon>Eukaryota</taxon>
        <taxon>Fungi</taxon>
        <taxon>Fungi incertae sedis</taxon>
        <taxon>Zoopagomycota</taxon>
        <taxon>Entomophthoromycotina</taxon>
        <taxon>Entomophthoromycetes</taxon>
        <taxon>Entomophthorales</taxon>
        <taxon>Entomophthoraceae</taxon>
        <taxon>Entomophthora</taxon>
    </lineage>
</organism>
<feature type="non-terminal residue" evidence="1">
    <location>
        <position position="109"/>
    </location>
</feature>
<accession>A0ACC2UT62</accession>
<dbReference type="Proteomes" id="UP001165960">
    <property type="component" value="Unassembled WGS sequence"/>
</dbReference>
<gene>
    <name evidence="1" type="ORF">DSO57_1008546</name>
</gene>
<evidence type="ECO:0000313" key="1">
    <source>
        <dbReference type="EMBL" id="KAJ9089865.1"/>
    </source>
</evidence>
<protein>
    <submittedName>
        <fullName evidence="1">Uncharacterized protein</fullName>
    </submittedName>
</protein>
<evidence type="ECO:0000313" key="2">
    <source>
        <dbReference type="Proteomes" id="UP001165960"/>
    </source>
</evidence>
<reference evidence="1" key="1">
    <citation type="submission" date="2022-04" db="EMBL/GenBank/DDBJ databases">
        <title>Genome of the entomopathogenic fungus Entomophthora muscae.</title>
        <authorList>
            <person name="Elya C."/>
            <person name="Lovett B.R."/>
            <person name="Lee E."/>
            <person name="Macias A.M."/>
            <person name="Hajek A.E."/>
            <person name="De Bivort B.L."/>
            <person name="Kasson M.T."/>
            <person name="De Fine Licht H.H."/>
            <person name="Stajich J.E."/>
        </authorList>
    </citation>
    <scope>NUCLEOTIDE SEQUENCE</scope>
    <source>
        <strain evidence="1">Berkeley</strain>
    </source>
</reference>
<keyword evidence="2" id="KW-1185">Reference proteome</keyword>
<comment type="caution">
    <text evidence="1">The sequence shown here is derived from an EMBL/GenBank/DDBJ whole genome shotgun (WGS) entry which is preliminary data.</text>
</comment>
<dbReference type="EMBL" id="QTSX02000026">
    <property type="protein sequence ID" value="KAJ9089865.1"/>
    <property type="molecule type" value="Genomic_DNA"/>
</dbReference>